<dbReference type="Proteomes" id="UP000305939">
    <property type="component" value="Unassembled WGS sequence"/>
</dbReference>
<name>A0A4S3LZ71_9FLAO</name>
<sequence>MRKFTLSLLLLLLAFYAGFAQCTSAYSSASYALAHTKRALNADNFDHQMLYADRGVAAMEKAKVLIEDCGCQPALNEIVNGLDNLSKATDPEDWKAGRFYTQIALEHMQLVMGALDRCTTGAPEIETTSDLTASADTTTEYLAVNNTDLSDEQARLEAEKRRLEEQQRLLEEKIAQQRAMAERAKMAREQELEEQLVIKRAAEVHLAAMEESLKDLAESLGCQKAMALLNGSYMRSDDVLNNENLKETRNYYIQQTIRMQRDVAAALESCKKP</sequence>
<dbReference type="AlphaFoldDB" id="A0A4S3LZ71"/>
<dbReference type="EMBL" id="SSMC01000002">
    <property type="protein sequence ID" value="THD67364.1"/>
    <property type="molecule type" value="Genomic_DNA"/>
</dbReference>
<feature type="coiled-coil region" evidence="1">
    <location>
        <begin position="146"/>
        <end position="219"/>
    </location>
</feature>
<gene>
    <name evidence="3" type="ORF">E7Z59_06795</name>
</gene>
<keyword evidence="4" id="KW-1185">Reference proteome</keyword>
<feature type="signal peptide" evidence="2">
    <location>
        <begin position="1"/>
        <end position="20"/>
    </location>
</feature>
<reference evidence="3 4" key="1">
    <citation type="submission" date="2019-04" db="EMBL/GenBank/DDBJ databases">
        <title>Draft genome sequence of Robertkochia marina CC-AMO-30D.</title>
        <authorList>
            <person name="Hameed A."/>
            <person name="Lin S.-Y."/>
            <person name="Shahina M."/>
            <person name="Lai W.-A."/>
            <person name="Young C.-C."/>
        </authorList>
    </citation>
    <scope>NUCLEOTIDE SEQUENCE [LARGE SCALE GENOMIC DNA]</scope>
    <source>
        <strain evidence="3 4">CC-AMO-30D</strain>
    </source>
</reference>
<protein>
    <submittedName>
        <fullName evidence="3">Uncharacterized protein</fullName>
    </submittedName>
</protein>
<keyword evidence="1" id="KW-0175">Coiled coil</keyword>
<evidence type="ECO:0000313" key="4">
    <source>
        <dbReference type="Proteomes" id="UP000305939"/>
    </source>
</evidence>
<feature type="chain" id="PRO_5020930623" evidence="2">
    <location>
        <begin position="21"/>
        <end position="273"/>
    </location>
</feature>
<evidence type="ECO:0000256" key="1">
    <source>
        <dbReference type="SAM" id="Coils"/>
    </source>
</evidence>
<evidence type="ECO:0000313" key="3">
    <source>
        <dbReference type="EMBL" id="THD67364.1"/>
    </source>
</evidence>
<proteinExistence type="predicted"/>
<dbReference type="OrthoDB" id="1438723at2"/>
<dbReference type="RefSeq" id="WP_136335571.1">
    <property type="nucleotide sequence ID" value="NZ_QXMP01000009.1"/>
</dbReference>
<accession>A0A4S3LZ71</accession>
<organism evidence="3 4">
    <name type="scientific">Robertkochia marina</name>
    <dbReference type="NCBI Taxonomy" id="1227945"/>
    <lineage>
        <taxon>Bacteria</taxon>
        <taxon>Pseudomonadati</taxon>
        <taxon>Bacteroidota</taxon>
        <taxon>Flavobacteriia</taxon>
        <taxon>Flavobacteriales</taxon>
        <taxon>Flavobacteriaceae</taxon>
        <taxon>Robertkochia</taxon>
    </lineage>
</organism>
<evidence type="ECO:0000256" key="2">
    <source>
        <dbReference type="SAM" id="SignalP"/>
    </source>
</evidence>
<keyword evidence="2" id="KW-0732">Signal</keyword>
<comment type="caution">
    <text evidence="3">The sequence shown here is derived from an EMBL/GenBank/DDBJ whole genome shotgun (WGS) entry which is preliminary data.</text>
</comment>